<evidence type="ECO:0000256" key="9">
    <source>
        <dbReference type="ARBA" id="ARBA00023180"/>
    </source>
</evidence>
<dbReference type="PANTHER" id="PTHR11802:SF132">
    <property type="entry name" value="SERINE CARBOXYPEPTIDASE-LIKE 36-RELATED"/>
    <property type="match status" value="1"/>
</dbReference>
<name>A0ABR0W8W7_REHGL</name>
<organism evidence="12 13">
    <name type="scientific">Rehmannia glutinosa</name>
    <name type="common">Chinese foxglove</name>
    <dbReference type="NCBI Taxonomy" id="99300"/>
    <lineage>
        <taxon>Eukaryota</taxon>
        <taxon>Viridiplantae</taxon>
        <taxon>Streptophyta</taxon>
        <taxon>Embryophyta</taxon>
        <taxon>Tracheophyta</taxon>
        <taxon>Spermatophyta</taxon>
        <taxon>Magnoliopsida</taxon>
        <taxon>eudicotyledons</taxon>
        <taxon>Gunneridae</taxon>
        <taxon>Pentapetalae</taxon>
        <taxon>asterids</taxon>
        <taxon>lamiids</taxon>
        <taxon>Lamiales</taxon>
        <taxon>Orobanchaceae</taxon>
        <taxon>Rehmannieae</taxon>
        <taxon>Rehmannia</taxon>
    </lineage>
</organism>
<keyword evidence="4 11" id="KW-0121">Carboxypeptidase</keyword>
<evidence type="ECO:0000313" key="12">
    <source>
        <dbReference type="EMBL" id="KAK6143186.1"/>
    </source>
</evidence>
<dbReference type="Gene3D" id="3.40.50.1820">
    <property type="entry name" value="alpha/beta hydrolase"/>
    <property type="match status" value="1"/>
</dbReference>
<keyword evidence="9" id="KW-0325">Glycoprotein</keyword>
<proteinExistence type="inferred from homology"/>
<dbReference type="PANTHER" id="PTHR11802">
    <property type="entry name" value="SERINE PROTEASE FAMILY S10 SERINE CARBOXYPEPTIDASE"/>
    <property type="match status" value="1"/>
</dbReference>
<evidence type="ECO:0000256" key="8">
    <source>
        <dbReference type="ARBA" id="ARBA00023157"/>
    </source>
</evidence>
<keyword evidence="6" id="KW-0732">Signal</keyword>
<gene>
    <name evidence="12" type="ORF">DH2020_023534</name>
</gene>
<evidence type="ECO:0000313" key="13">
    <source>
        <dbReference type="Proteomes" id="UP001318860"/>
    </source>
</evidence>
<dbReference type="PRINTS" id="PR00724">
    <property type="entry name" value="CRBOXYPTASEC"/>
</dbReference>
<sequence length="434" mass="49022">MSAKKQIEALSRIYKEKLKNNGDIDKSHFNASYDHFHGAKLVHPQGEGLKENDRREIGWTTTRPGCSSLAYGAMQELGPFRVHSDGKTLYKNKFAWNHAANVLFLESPAGVGFSYSNTTADFMNGGDKRTAIDNYAFLLNWLERFPEYKNRDFYISGESYAGHYVPQLAHTILHHNHNANKTIINLKGIIIGNAVINDETDMKGMYEYFGSHALISDDNAEQIMKYCDFSPNATKQSDKCNEAANEADRNVDIIDIYNIYAPLCSNSSLTEKPKKTSALSLDPCSDYYVYAYLNRPEVQEALHANVTNIPYEWQPCSNVLKKWQDSPSTVIPLLKEFMDNGLRVWIFSGDIDGRIPVTSTQQSIKKMKLPIRISWHPWYLFGEVGGYTQVYEGNLTFATVRGAGHQVPSYQPARALSLIMHFLAGTELPNSSRN</sequence>
<comment type="subcellular location">
    <subcellularLocation>
        <location evidence="1">Secreted</location>
    </subcellularLocation>
</comment>
<evidence type="ECO:0000256" key="3">
    <source>
        <dbReference type="ARBA" id="ARBA00022525"/>
    </source>
</evidence>
<dbReference type="SUPFAM" id="SSF53474">
    <property type="entry name" value="alpha/beta-Hydrolases"/>
    <property type="match status" value="1"/>
</dbReference>
<evidence type="ECO:0000256" key="5">
    <source>
        <dbReference type="ARBA" id="ARBA00022670"/>
    </source>
</evidence>
<dbReference type="EMBL" id="JABTTQ020000013">
    <property type="protein sequence ID" value="KAK6143186.1"/>
    <property type="molecule type" value="Genomic_DNA"/>
</dbReference>
<evidence type="ECO:0000256" key="2">
    <source>
        <dbReference type="ARBA" id="ARBA00009431"/>
    </source>
</evidence>
<evidence type="ECO:0000256" key="7">
    <source>
        <dbReference type="ARBA" id="ARBA00022801"/>
    </source>
</evidence>
<reference evidence="12 13" key="1">
    <citation type="journal article" date="2021" name="Comput. Struct. Biotechnol. J.">
        <title>De novo genome assembly of the potent medicinal plant Rehmannia glutinosa using nanopore technology.</title>
        <authorList>
            <person name="Ma L."/>
            <person name="Dong C."/>
            <person name="Song C."/>
            <person name="Wang X."/>
            <person name="Zheng X."/>
            <person name="Niu Y."/>
            <person name="Chen S."/>
            <person name="Feng W."/>
        </authorList>
    </citation>
    <scope>NUCLEOTIDE SEQUENCE [LARGE SCALE GENOMIC DNA]</scope>
    <source>
        <strain evidence="12">DH-2019</strain>
    </source>
</reference>
<evidence type="ECO:0000256" key="10">
    <source>
        <dbReference type="ARBA" id="ARBA00037399"/>
    </source>
</evidence>
<dbReference type="Gene3D" id="3.40.50.11320">
    <property type="match status" value="1"/>
</dbReference>
<dbReference type="InterPro" id="IPR018202">
    <property type="entry name" value="Ser_caboxypep_ser_AS"/>
</dbReference>
<keyword evidence="3" id="KW-0964">Secreted</keyword>
<keyword evidence="5 11" id="KW-0645">Protease</keyword>
<comment type="caution">
    <text evidence="12">The sequence shown here is derived from an EMBL/GenBank/DDBJ whole genome shotgun (WGS) entry which is preliminary data.</text>
</comment>
<dbReference type="PROSITE" id="PS00560">
    <property type="entry name" value="CARBOXYPEPT_SER_HIS"/>
    <property type="match status" value="1"/>
</dbReference>
<comment type="function">
    <text evidence="10">Probable carboxypeptidase.</text>
</comment>
<dbReference type="Proteomes" id="UP001318860">
    <property type="component" value="Unassembled WGS sequence"/>
</dbReference>
<dbReference type="InterPro" id="IPR033124">
    <property type="entry name" value="Ser_caboxypep_his_AS"/>
</dbReference>
<keyword evidence="8" id="KW-1015">Disulfide bond</keyword>
<dbReference type="InterPro" id="IPR001563">
    <property type="entry name" value="Peptidase_S10"/>
</dbReference>
<keyword evidence="7 11" id="KW-0378">Hydrolase</keyword>
<protein>
    <recommendedName>
        <fullName evidence="11">Carboxypeptidase</fullName>
        <ecNumber evidence="11">3.4.16.-</ecNumber>
    </recommendedName>
</protein>
<evidence type="ECO:0000256" key="6">
    <source>
        <dbReference type="ARBA" id="ARBA00022729"/>
    </source>
</evidence>
<accession>A0ABR0W8W7</accession>
<comment type="similarity">
    <text evidence="2 11">Belongs to the peptidase S10 family.</text>
</comment>
<keyword evidence="13" id="KW-1185">Reference proteome</keyword>
<dbReference type="Gene3D" id="6.10.250.940">
    <property type="match status" value="1"/>
</dbReference>
<dbReference type="EC" id="3.4.16.-" evidence="11"/>
<evidence type="ECO:0000256" key="4">
    <source>
        <dbReference type="ARBA" id="ARBA00022645"/>
    </source>
</evidence>
<dbReference type="Pfam" id="PF00450">
    <property type="entry name" value="Peptidase_S10"/>
    <property type="match status" value="1"/>
</dbReference>
<evidence type="ECO:0000256" key="11">
    <source>
        <dbReference type="RuleBase" id="RU361156"/>
    </source>
</evidence>
<dbReference type="PROSITE" id="PS00131">
    <property type="entry name" value="CARBOXYPEPT_SER_SER"/>
    <property type="match status" value="1"/>
</dbReference>
<dbReference type="InterPro" id="IPR029058">
    <property type="entry name" value="AB_hydrolase_fold"/>
</dbReference>
<evidence type="ECO:0000256" key="1">
    <source>
        <dbReference type="ARBA" id="ARBA00004613"/>
    </source>
</evidence>